<evidence type="ECO:0000313" key="2">
    <source>
        <dbReference type="Proteomes" id="UP001596180"/>
    </source>
</evidence>
<sequence length="314" mass="35776">MPQLFLNERSCESACDPGRADRAMTDFATAVLKVWRNDKPGTVLIAREPVTGLQLAQGHPIGKWHGNPRNRDVWKLMLQMQTKYPHRAAFPDGEGYYDIEYRHDGRTVVGLGAAHLMKGLGVSLPVEPCWAADHLTLEREQLVEEEGDADGSAVSEVRVPHLSLPDHYETHRAWIKEGADAVRRGGLDAVRTGGELWRERARLFPRLQFLPRVEGDLLGLAEVWVGPVRERLAELEEAVSTWDPAARPIAPEWKSDVRTEFQHRRKLCWFPDGGRDELFDWHSEFLPKPGRLHFRLLHDERTLRVAYVGRKLGV</sequence>
<reference evidence="2" key="1">
    <citation type="journal article" date="2019" name="Int. J. Syst. Evol. Microbiol.">
        <title>The Global Catalogue of Microorganisms (GCM) 10K type strain sequencing project: providing services to taxonomists for standard genome sequencing and annotation.</title>
        <authorList>
            <consortium name="The Broad Institute Genomics Platform"/>
            <consortium name="The Broad Institute Genome Sequencing Center for Infectious Disease"/>
            <person name="Wu L."/>
            <person name="Ma J."/>
        </authorList>
    </citation>
    <scope>NUCLEOTIDE SEQUENCE [LARGE SCALE GENOMIC DNA]</scope>
    <source>
        <strain evidence="2">JCM 10411</strain>
    </source>
</reference>
<gene>
    <name evidence="1" type="ORF">ACFPZI_34580</name>
</gene>
<evidence type="ECO:0000313" key="1">
    <source>
        <dbReference type="EMBL" id="MFC5856694.1"/>
    </source>
</evidence>
<keyword evidence="2" id="KW-1185">Reference proteome</keyword>
<accession>A0ABW1EB20</accession>
<dbReference type="EMBL" id="JBHSOA010000136">
    <property type="protein sequence ID" value="MFC5856694.1"/>
    <property type="molecule type" value="Genomic_DNA"/>
</dbReference>
<dbReference type="Proteomes" id="UP001596180">
    <property type="component" value="Unassembled WGS sequence"/>
</dbReference>
<organism evidence="1 2">
    <name type="scientific">Streptomyces chlorus</name>
    <dbReference type="NCBI Taxonomy" id="887452"/>
    <lineage>
        <taxon>Bacteria</taxon>
        <taxon>Bacillati</taxon>
        <taxon>Actinomycetota</taxon>
        <taxon>Actinomycetes</taxon>
        <taxon>Kitasatosporales</taxon>
        <taxon>Streptomycetaceae</taxon>
        <taxon>Streptomyces</taxon>
    </lineage>
</organism>
<name>A0ABW1EB20_9ACTN</name>
<protein>
    <submittedName>
        <fullName evidence="1">Uncharacterized protein</fullName>
    </submittedName>
</protein>
<comment type="caution">
    <text evidence="1">The sequence shown here is derived from an EMBL/GenBank/DDBJ whole genome shotgun (WGS) entry which is preliminary data.</text>
</comment>
<proteinExistence type="predicted"/>
<dbReference type="RefSeq" id="WP_381371120.1">
    <property type="nucleotide sequence ID" value="NZ_JBHSOA010000136.1"/>
</dbReference>